<evidence type="ECO:0000256" key="2">
    <source>
        <dbReference type="ARBA" id="ARBA00022487"/>
    </source>
</evidence>
<evidence type="ECO:0000256" key="3">
    <source>
        <dbReference type="ARBA" id="ARBA00022801"/>
    </source>
</evidence>
<keyword evidence="2" id="KW-0719">Serine esterase</keyword>
<keyword evidence="4" id="KW-1015">Disulfide bond</keyword>
<dbReference type="EC" id="3.1.1.-" evidence="6"/>
<proteinExistence type="inferred from homology"/>
<comment type="caution">
    <text evidence="8">The sequence shown here is derived from an EMBL/GenBank/DDBJ whole genome shotgun (WGS) entry which is preliminary data.</text>
</comment>
<dbReference type="InterPro" id="IPR002018">
    <property type="entry name" value="CarbesteraseB"/>
</dbReference>
<dbReference type="GO" id="GO:0052689">
    <property type="term" value="F:carboxylic ester hydrolase activity"/>
    <property type="evidence" value="ECO:0007669"/>
    <property type="project" value="UniProtKB-KW"/>
</dbReference>
<dbReference type="InterPro" id="IPR019826">
    <property type="entry name" value="Carboxylesterase_B_AS"/>
</dbReference>
<evidence type="ECO:0000256" key="5">
    <source>
        <dbReference type="ARBA" id="ARBA00023180"/>
    </source>
</evidence>
<dbReference type="AlphaFoldDB" id="A0A0L0BWG9"/>
<dbReference type="SUPFAM" id="SSF53474">
    <property type="entry name" value="alpha/beta-Hydrolases"/>
    <property type="match status" value="1"/>
</dbReference>
<dbReference type="Gene3D" id="3.40.50.1820">
    <property type="entry name" value="alpha/beta hydrolase"/>
    <property type="match status" value="1"/>
</dbReference>
<evidence type="ECO:0000313" key="8">
    <source>
        <dbReference type="EMBL" id="KNC24367.1"/>
    </source>
</evidence>
<dbReference type="OMA" id="SSARCEH"/>
<keyword evidence="9" id="KW-1185">Reference proteome</keyword>
<accession>A0A0L0BWG9</accession>
<dbReference type="OrthoDB" id="408631at2759"/>
<name>A0A0L0BWG9_LUCCU</name>
<dbReference type="ESTHER" id="luccu-a0a0l0bwg9">
    <property type="family name" value="Carb_B_Arthropoda"/>
</dbReference>
<sequence length="576" mass="66382">MFLKFLLVLLLFDCLHLSLCDTDHTPRVFIDNNEFKGSIVGTKFQESTVEFMGFRGIPYAKPPINELRFKDPQKLDKFEGTFDATHDGFECCSETARNGSEDCLNLNVYTKQLKPSQLLPVVVLIHPGGLYLGSGASYYMRPGHMMTQDVVLVTFNHRLGSLGFLNLGTPDIPGNAGFKDQVYALRWVQNFIENFGGNPQDVTLMGYSAGALSVQVHLMSDMSKDLFHKAILMSGSVAPQAFLPQGQQKYLAVRLAKGLKCEKFLGVQEENPYGVDFKFSDYEEIKNEDILECLSQHNGTVIGNSLRLMFDFGKDNPIILWLPVIERDFQQERFLTENLNVARKNVLMGYTNGELCLSAKDILEVKSVKTKFSQEFRTLAPRTFMYERHPKRDVITEAIVTKFFNGSTNFTLKDYDALCDVFSDTILRFGSHKLAEFLSKSGGQVYFYEFTFMENYTNNDDMFKDKQGEHELLQKIYLYILNKSSARCEHMIDFQYLFNWPGRKHDSDIQKKIIKLYTGFIYDFVKNGKLSDTKAKPYPHSYALIKDNIEYVEGRNFKNYEFWLQHFPDYFNYKLN</sequence>
<evidence type="ECO:0000256" key="4">
    <source>
        <dbReference type="ARBA" id="ARBA00023157"/>
    </source>
</evidence>
<gene>
    <name evidence="8" type="ORF">FF38_04618</name>
</gene>
<dbReference type="Proteomes" id="UP000037069">
    <property type="component" value="Unassembled WGS sequence"/>
</dbReference>
<feature type="domain" description="Carboxylesterase type B" evidence="7">
    <location>
        <begin position="32"/>
        <end position="539"/>
    </location>
</feature>
<dbReference type="PROSITE" id="PS00122">
    <property type="entry name" value="CARBOXYLESTERASE_B_1"/>
    <property type="match status" value="1"/>
</dbReference>
<protein>
    <recommendedName>
        <fullName evidence="6">Carboxylic ester hydrolase</fullName>
        <ecNumber evidence="6">3.1.1.-</ecNumber>
    </recommendedName>
</protein>
<feature type="signal peptide" evidence="6">
    <location>
        <begin position="1"/>
        <end position="20"/>
    </location>
</feature>
<dbReference type="STRING" id="7375.A0A0L0BWG9"/>
<evidence type="ECO:0000256" key="1">
    <source>
        <dbReference type="ARBA" id="ARBA00005964"/>
    </source>
</evidence>
<keyword evidence="6" id="KW-0732">Signal</keyword>
<keyword evidence="3 6" id="KW-0378">Hydrolase</keyword>
<feature type="chain" id="PRO_5005394076" description="Carboxylic ester hydrolase" evidence="6">
    <location>
        <begin position="21"/>
        <end position="576"/>
    </location>
</feature>
<evidence type="ECO:0000256" key="6">
    <source>
        <dbReference type="RuleBase" id="RU361235"/>
    </source>
</evidence>
<dbReference type="InterPro" id="IPR050309">
    <property type="entry name" value="Type-B_Carboxylest/Lipase"/>
</dbReference>
<keyword evidence="5" id="KW-0325">Glycoprotein</keyword>
<dbReference type="PANTHER" id="PTHR11559">
    <property type="entry name" value="CARBOXYLESTERASE"/>
    <property type="match status" value="1"/>
</dbReference>
<evidence type="ECO:0000259" key="7">
    <source>
        <dbReference type="Pfam" id="PF00135"/>
    </source>
</evidence>
<reference evidence="8 9" key="1">
    <citation type="journal article" date="2015" name="Nat. Commun.">
        <title>Lucilia cuprina genome unlocks parasitic fly biology to underpin future interventions.</title>
        <authorList>
            <person name="Anstead C.A."/>
            <person name="Korhonen P.K."/>
            <person name="Young N.D."/>
            <person name="Hall R.S."/>
            <person name="Jex A.R."/>
            <person name="Murali S.C."/>
            <person name="Hughes D.S."/>
            <person name="Lee S.F."/>
            <person name="Perry T."/>
            <person name="Stroehlein A.J."/>
            <person name="Ansell B.R."/>
            <person name="Breugelmans B."/>
            <person name="Hofmann A."/>
            <person name="Qu J."/>
            <person name="Dugan S."/>
            <person name="Lee S.L."/>
            <person name="Chao H."/>
            <person name="Dinh H."/>
            <person name="Han Y."/>
            <person name="Doddapaneni H.V."/>
            <person name="Worley K.C."/>
            <person name="Muzny D.M."/>
            <person name="Ioannidis P."/>
            <person name="Waterhouse R.M."/>
            <person name="Zdobnov E.M."/>
            <person name="James P.J."/>
            <person name="Bagnall N.H."/>
            <person name="Kotze A.C."/>
            <person name="Gibbs R.A."/>
            <person name="Richards S."/>
            <person name="Batterham P."/>
            <person name="Gasser R.B."/>
        </authorList>
    </citation>
    <scope>NUCLEOTIDE SEQUENCE [LARGE SCALE GENOMIC DNA]</scope>
    <source>
        <strain evidence="8 9">LS</strain>
        <tissue evidence="8">Full body</tissue>
    </source>
</reference>
<organism evidence="8 9">
    <name type="scientific">Lucilia cuprina</name>
    <name type="common">Green bottle fly</name>
    <name type="synonym">Australian sheep blowfly</name>
    <dbReference type="NCBI Taxonomy" id="7375"/>
    <lineage>
        <taxon>Eukaryota</taxon>
        <taxon>Metazoa</taxon>
        <taxon>Ecdysozoa</taxon>
        <taxon>Arthropoda</taxon>
        <taxon>Hexapoda</taxon>
        <taxon>Insecta</taxon>
        <taxon>Pterygota</taxon>
        <taxon>Neoptera</taxon>
        <taxon>Endopterygota</taxon>
        <taxon>Diptera</taxon>
        <taxon>Brachycera</taxon>
        <taxon>Muscomorpha</taxon>
        <taxon>Oestroidea</taxon>
        <taxon>Calliphoridae</taxon>
        <taxon>Luciliinae</taxon>
        <taxon>Lucilia</taxon>
    </lineage>
</organism>
<evidence type="ECO:0000313" key="9">
    <source>
        <dbReference type="Proteomes" id="UP000037069"/>
    </source>
</evidence>
<dbReference type="Pfam" id="PF00135">
    <property type="entry name" value="COesterase"/>
    <property type="match status" value="1"/>
</dbReference>
<dbReference type="EMBL" id="JRES01001243">
    <property type="protein sequence ID" value="KNC24367.1"/>
    <property type="molecule type" value="Genomic_DNA"/>
</dbReference>
<comment type="similarity">
    <text evidence="1 6">Belongs to the type-B carboxylesterase/lipase family.</text>
</comment>
<dbReference type="InterPro" id="IPR029058">
    <property type="entry name" value="AB_hydrolase_fold"/>
</dbReference>